<feature type="transmembrane region" description="Helical" evidence="1">
    <location>
        <begin position="553"/>
        <end position="573"/>
    </location>
</feature>
<evidence type="ECO:0000256" key="1">
    <source>
        <dbReference type="SAM" id="Phobius"/>
    </source>
</evidence>
<keyword evidence="4" id="KW-1185">Reference proteome</keyword>
<evidence type="ECO:0000259" key="2">
    <source>
        <dbReference type="Pfam" id="PF18079"/>
    </source>
</evidence>
<feature type="transmembrane region" description="Helical" evidence="1">
    <location>
        <begin position="304"/>
        <end position="320"/>
    </location>
</feature>
<sequence length="787" mass="84713">MSNVESATAELLADRPEIESDLRTLLDVDADGSWTFDDVPLDSGTFGEIVSTGIIKSVDDAYRVRDPEAVRAVLNGRTTDAADKSSVSLSIDIAGIRGRLGSLDPVALGTLVVLLLFVVVMRTAFSWSAVFRGENVVLLGNDPYFYRFWLDELTRTPATLGSLPAAVRSHDVFMIATLWVGTLLLGGTQQAVSSVLTWYPVLAAVATGGLLYWIATASFADRRIGFAALGIYATTPILAYRSALGFGDHHAFDYLLVTIAIAGLIALVTESSHWRVVARRRITGVIGVILGVAGQVHAWRGGSLLVAPLAAYIVISTLINRRKNRDPFTANAWFLGALGTAALISLAVHIALGWSPLFRAATPLLLFGWSAVVVGIGVAAHRLDLSASTMFITEVVSGIVATGIVWLTVPTVRDAMMRGVAYFSGTGSTGISETASLFSPNIGVVTTPFYYLGATFIFGLVGLVYVSYRLAAVDRSTWTVLCAYGWTLLVAGTVQLRFASQFGLLCAVFAGFVFVYVLGIVDLIDPLGVVNSLDPTTPDSTVNRTISLPEPRVLGIIVVVFLLVSGFGLFQTFTGTDDIKVSDEAYKTSIAINDYATDTGTTWPDNYVLSRWSWNRAYNYYVNGKSESYTYARNNYRDFLTATDPTPWYERLSEKPVGYVVVEPAFGPPPDSMQARLWSNWGSATNTTAGLGHYRAIHATADRKVYEVVPGAELSWDGIPGETRVIQTTVTVGNETVTYERRVTAGDDGQYSVRVPYAGSYEIGSEGVTVSEAAVRSGNSVSLSDSG</sequence>
<name>A0A3A6PRW9_9EURY</name>
<proteinExistence type="predicted"/>
<feature type="transmembrane region" description="Helical" evidence="1">
    <location>
        <begin position="281"/>
        <end position="298"/>
    </location>
</feature>
<feature type="transmembrane region" description="Helical" evidence="1">
    <location>
        <begin position="224"/>
        <end position="244"/>
    </location>
</feature>
<feature type="transmembrane region" description="Helical" evidence="1">
    <location>
        <begin position="391"/>
        <end position="409"/>
    </location>
</feature>
<feature type="transmembrane region" description="Helical" evidence="1">
    <location>
        <begin position="332"/>
        <end position="354"/>
    </location>
</feature>
<keyword evidence="1" id="KW-0472">Membrane</keyword>
<dbReference type="OrthoDB" id="313284at2157"/>
<feature type="transmembrane region" description="Helical" evidence="1">
    <location>
        <begin position="250"/>
        <end position="269"/>
    </location>
</feature>
<reference evidence="3 4" key="1">
    <citation type="submission" date="2018-06" db="EMBL/GenBank/DDBJ databases">
        <title>Halonotius sp. F13-13 a new haloarchaeeon isolated from a solar saltern from Isla Cristina, Huelva, Spain.</title>
        <authorList>
            <person name="Duran-Viseras A."/>
            <person name="Sanchez-Porro C."/>
            <person name="Ventosa A."/>
        </authorList>
    </citation>
    <scope>NUCLEOTIDE SEQUENCE [LARGE SCALE GENOMIC DNA]</scope>
    <source>
        <strain evidence="3 4">F13-13</strain>
    </source>
</reference>
<feature type="transmembrane region" description="Helical" evidence="1">
    <location>
        <begin position="198"/>
        <end position="215"/>
    </location>
</feature>
<feature type="transmembrane region" description="Helical" evidence="1">
    <location>
        <begin position="449"/>
        <end position="466"/>
    </location>
</feature>
<gene>
    <name evidence="3" type="ORF">DM826_03050</name>
</gene>
<dbReference type="AlphaFoldDB" id="A0A3A6PRW9"/>
<keyword evidence="1" id="KW-1133">Transmembrane helix</keyword>
<keyword evidence="1" id="KW-0812">Transmembrane</keyword>
<feature type="transmembrane region" description="Helical" evidence="1">
    <location>
        <begin position="502"/>
        <end position="524"/>
    </location>
</feature>
<protein>
    <recommendedName>
        <fullName evidence="2">Archaeal glycosylation protein B peripheral domain-containing protein</fullName>
    </recommendedName>
</protein>
<feature type="transmembrane region" description="Helical" evidence="1">
    <location>
        <begin position="106"/>
        <end position="125"/>
    </location>
</feature>
<evidence type="ECO:0000313" key="4">
    <source>
        <dbReference type="Proteomes" id="UP000276588"/>
    </source>
</evidence>
<accession>A0A3A6PRW9</accession>
<dbReference type="RefSeq" id="WP_120101325.1">
    <property type="nucleotide sequence ID" value="NZ_QKNY01000004.1"/>
</dbReference>
<organism evidence="3 4">
    <name type="scientific">Halonotius aquaticus</name>
    <dbReference type="NCBI Taxonomy" id="2216978"/>
    <lineage>
        <taxon>Archaea</taxon>
        <taxon>Methanobacteriati</taxon>
        <taxon>Methanobacteriota</taxon>
        <taxon>Stenosarchaea group</taxon>
        <taxon>Halobacteria</taxon>
        <taxon>Halobacteriales</taxon>
        <taxon>Haloferacaceae</taxon>
        <taxon>Halonotius</taxon>
    </lineage>
</organism>
<dbReference type="Pfam" id="PF18079">
    <property type="entry name" value="AglB_L1"/>
    <property type="match status" value="1"/>
</dbReference>
<dbReference type="InterPro" id="IPR041154">
    <property type="entry name" value="AglB_P1"/>
</dbReference>
<dbReference type="Proteomes" id="UP000276588">
    <property type="component" value="Unassembled WGS sequence"/>
</dbReference>
<feature type="domain" description="Archaeal glycosylation protein B peripheral" evidence="2">
    <location>
        <begin position="711"/>
        <end position="760"/>
    </location>
</feature>
<dbReference type="EMBL" id="QKNY01000004">
    <property type="protein sequence ID" value="RJX44606.1"/>
    <property type="molecule type" value="Genomic_DNA"/>
</dbReference>
<feature type="transmembrane region" description="Helical" evidence="1">
    <location>
        <begin position="360"/>
        <end position="379"/>
    </location>
</feature>
<evidence type="ECO:0000313" key="3">
    <source>
        <dbReference type="EMBL" id="RJX44606.1"/>
    </source>
</evidence>
<comment type="caution">
    <text evidence="3">The sequence shown here is derived from an EMBL/GenBank/DDBJ whole genome shotgun (WGS) entry which is preliminary data.</text>
</comment>